<dbReference type="PANTHER" id="PTHR45453:SF2">
    <property type="entry name" value="HISTIDINE KINASE"/>
    <property type="match status" value="1"/>
</dbReference>
<evidence type="ECO:0000256" key="5">
    <source>
        <dbReference type="ARBA" id="ARBA00022679"/>
    </source>
</evidence>
<evidence type="ECO:0000259" key="13">
    <source>
        <dbReference type="PROSITE" id="PS50109"/>
    </source>
</evidence>
<gene>
    <name evidence="14" type="ORF">H8702_07590</name>
</gene>
<comment type="catalytic activity">
    <reaction evidence="1">
        <text>ATP + protein L-histidine = ADP + protein N-phospho-L-histidine.</text>
        <dbReference type="EC" id="2.7.13.3"/>
    </reaction>
</comment>
<name>A0A8J6P4A2_9FIRM</name>
<dbReference type="Proteomes" id="UP000632659">
    <property type="component" value="Unassembled WGS sequence"/>
</dbReference>
<dbReference type="Pfam" id="PF02518">
    <property type="entry name" value="HATPase_c"/>
    <property type="match status" value="1"/>
</dbReference>
<keyword evidence="10 12" id="KW-0472">Membrane</keyword>
<keyword evidence="15" id="KW-1185">Reference proteome</keyword>
<dbReference type="InterPro" id="IPR005467">
    <property type="entry name" value="His_kinase_dom"/>
</dbReference>
<evidence type="ECO:0000256" key="8">
    <source>
        <dbReference type="ARBA" id="ARBA00022989"/>
    </source>
</evidence>
<proteinExistence type="predicted"/>
<keyword evidence="8 12" id="KW-1133">Transmembrane helix</keyword>
<dbReference type="Gene3D" id="3.30.565.10">
    <property type="entry name" value="Histidine kinase-like ATPase, C-terminal domain"/>
    <property type="match status" value="1"/>
</dbReference>
<feature type="coiled-coil region" evidence="11">
    <location>
        <begin position="97"/>
        <end position="124"/>
    </location>
</feature>
<reference evidence="14" key="1">
    <citation type="submission" date="2020-08" db="EMBL/GenBank/DDBJ databases">
        <title>Genome public.</title>
        <authorList>
            <person name="Liu C."/>
            <person name="Sun Q."/>
        </authorList>
    </citation>
    <scope>NUCLEOTIDE SEQUENCE</scope>
    <source>
        <strain evidence="14">NSJ-15</strain>
    </source>
</reference>
<evidence type="ECO:0000256" key="4">
    <source>
        <dbReference type="ARBA" id="ARBA00022475"/>
    </source>
</evidence>
<comment type="subcellular location">
    <subcellularLocation>
        <location evidence="2">Cell membrane</location>
        <topology evidence="2">Multi-pass membrane protein</topology>
    </subcellularLocation>
</comment>
<dbReference type="AlphaFoldDB" id="A0A8J6P4A2"/>
<dbReference type="GO" id="GO:0005886">
    <property type="term" value="C:plasma membrane"/>
    <property type="evidence" value="ECO:0007669"/>
    <property type="project" value="UniProtKB-SubCell"/>
</dbReference>
<dbReference type="PRINTS" id="PR00344">
    <property type="entry name" value="BCTRLSENSOR"/>
</dbReference>
<keyword evidence="11" id="KW-0175">Coiled coil</keyword>
<keyword evidence="9" id="KW-0902">Two-component regulatory system</keyword>
<keyword evidence="4" id="KW-1003">Cell membrane</keyword>
<evidence type="ECO:0000256" key="3">
    <source>
        <dbReference type="ARBA" id="ARBA00012438"/>
    </source>
</evidence>
<evidence type="ECO:0000256" key="6">
    <source>
        <dbReference type="ARBA" id="ARBA00022692"/>
    </source>
</evidence>
<dbReference type="GO" id="GO:0000155">
    <property type="term" value="F:phosphorelay sensor kinase activity"/>
    <property type="evidence" value="ECO:0007669"/>
    <property type="project" value="TreeGrafter"/>
</dbReference>
<dbReference type="InterPro" id="IPR050351">
    <property type="entry name" value="BphY/WalK/GraS-like"/>
</dbReference>
<evidence type="ECO:0000313" key="15">
    <source>
        <dbReference type="Proteomes" id="UP000632659"/>
    </source>
</evidence>
<feature type="domain" description="Histidine kinase" evidence="13">
    <location>
        <begin position="131"/>
        <end position="332"/>
    </location>
</feature>
<dbReference type="EC" id="2.7.13.3" evidence="3"/>
<evidence type="ECO:0000256" key="9">
    <source>
        <dbReference type="ARBA" id="ARBA00023012"/>
    </source>
</evidence>
<evidence type="ECO:0000256" key="11">
    <source>
        <dbReference type="SAM" id="Coils"/>
    </source>
</evidence>
<keyword evidence="6 12" id="KW-0812">Transmembrane</keyword>
<keyword evidence="5" id="KW-0808">Transferase</keyword>
<dbReference type="RefSeq" id="WP_154825760.1">
    <property type="nucleotide sequence ID" value="NZ_JACRTL010000003.1"/>
</dbReference>
<evidence type="ECO:0000256" key="10">
    <source>
        <dbReference type="ARBA" id="ARBA00023136"/>
    </source>
</evidence>
<dbReference type="InterPro" id="IPR004358">
    <property type="entry name" value="Sig_transdc_His_kin-like_C"/>
</dbReference>
<feature type="transmembrane region" description="Helical" evidence="12">
    <location>
        <begin position="45"/>
        <end position="69"/>
    </location>
</feature>
<dbReference type="EMBL" id="JACRTL010000003">
    <property type="protein sequence ID" value="MBC8610983.1"/>
    <property type="molecule type" value="Genomic_DNA"/>
</dbReference>
<dbReference type="GO" id="GO:0004721">
    <property type="term" value="F:phosphoprotein phosphatase activity"/>
    <property type="evidence" value="ECO:0007669"/>
    <property type="project" value="TreeGrafter"/>
</dbReference>
<dbReference type="InterPro" id="IPR003594">
    <property type="entry name" value="HATPase_dom"/>
</dbReference>
<dbReference type="SMART" id="SM00387">
    <property type="entry name" value="HATPase_c"/>
    <property type="match status" value="1"/>
</dbReference>
<comment type="caution">
    <text evidence="14">The sequence shown here is derived from an EMBL/GenBank/DDBJ whole genome shotgun (WGS) entry which is preliminary data.</text>
</comment>
<organism evidence="14 15">
    <name type="scientific">Massiliimalia timonensis</name>
    <dbReference type="NCBI Taxonomy" id="1987501"/>
    <lineage>
        <taxon>Bacteria</taxon>
        <taxon>Bacillati</taxon>
        <taxon>Bacillota</taxon>
        <taxon>Clostridia</taxon>
        <taxon>Eubacteriales</taxon>
        <taxon>Oscillospiraceae</taxon>
        <taxon>Massiliimalia</taxon>
    </lineage>
</organism>
<evidence type="ECO:0000256" key="1">
    <source>
        <dbReference type="ARBA" id="ARBA00000085"/>
    </source>
</evidence>
<evidence type="ECO:0000256" key="2">
    <source>
        <dbReference type="ARBA" id="ARBA00004651"/>
    </source>
</evidence>
<dbReference type="PANTHER" id="PTHR45453">
    <property type="entry name" value="PHOSPHATE REGULON SENSOR PROTEIN PHOR"/>
    <property type="match status" value="1"/>
</dbReference>
<protein>
    <recommendedName>
        <fullName evidence="3">histidine kinase</fullName>
        <ecNumber evidence="3">2.7.13.3</ecNumber>
    </recommendedName>
</protein>
<keyword evidence="7 14" id="KW-0418">Kinase</keyword>
<dbReference type="GO" id="GO:0016036">
    <property type="term" value="P:cellular response to phosphate starvation"/>
    <property type="evidence" value="ECO:0007669"/>
    <property type="project" value="TreeGrafter"/>
</dbReference>
<accession>A0A8J6P4A2</accession>
<evidence type="ECO:0000313" key="14">
    <source>
        <dbReference type="EMBL" id="MBC8610983.1"/>
    </source>
</evidence>
<evidence type="ECO:0000256" key="12">
    <source>
        <dbReference type="SAM" id="Phobius"/>
    </source>
</evidence>
<dbReference type="SUPFAM" id="SSF55874">
    <property type="entry name" value="ATPase domain of HSP90 chaperone/DNA topoisomerase II/histidine kinase"/>
    <property type="match status" value="1"/>
</dbReference>
<feature type="transmembrane region" description="Helical" evidence="12">
    <location>
        <begin position="20"/>
        <end position="39"/>
    </location>
</feature>
<sequence length="336" mass="38587">MKATVTTMRYLWAYLRQRKWIFLLFILFGVILCTVYRLYHLEWGPAFYTLIVMLAIGVPVCLIDCYYYCKRIKQVELLKKQAVLHIGELPRPSGVLEQNYQEIIRLLESRCQDTERAARESRERANSYYTLWNHQIKTPISAIRLLAESGGLNRQNVEQELLKIEQYVSMGLEYQRLDQPNDLSFQSHDLEHLVKQVLKKIAPLFIYKNISLRLGNLHAVVLTDEKWLCFILEQVLTNAVKYTAAGSVSLSLDPQAPNTLCIEDTGIGIRPEDLPRVFDWGYTGYNGRLDKRSTGIGLALCRQAAQLLGHRIEITSTPGIGTLVKLDLSRDPLEVE</sequence>
<dbReference type="InterPro" id="IPR036890">
    <property type="entry name" value="HATPase_C_sf"/>
</dbReference>
<dbReference type="PROSITE" id="PS50109">
    <property type="entry name" value="HIS_KIN"/>
    <property type="match status" value="1"/>
</dbReference>
<evidence type="ECO:0000256" key="7">
    <source>
        <dbReference type="ARBA" id="ARBA00022777"/>
    </source>
</evidence>